<evidence type="ECO:0000256" key="2">
    <source>
        <dbReference type="ARBA" id="ARBA00007168"/>
    </source>
</evidence>
<evidence type="ECO:0000313" key="7">
    <source>
        <dbReference type="EMBL" id="OWY97571.1"/>
    </source>
</evidence>
<proteinExistence type="inferred from homology"/>
<feature type="transmembrane region" description="Helical" evidence="6">
    <location>
        <begin position="266"/>
        <end position="283"/>
    </location>
</feature>
<dbReference type="InterPro" id="IPR007603">
    <property type="entry name" value="Choline_transptr-like"/>
</dbReference>
<keyword evidence="5 6" id="KW-0472">Membrane</keyword>
<evidence type="ECO:0000256" key="5">
    <source>
        <dbReference type="ARBA" id="ARBA00023136"/>
    </source>
</evidence>
<sequence length="311" mass="34732">MSPAKKKLMREADLHREVSEILSTEKTTMAMYVVKESLLKRGSRHIHVYMKIFWLQQLMVYWQRMQCFSGSVSGLGSAWKVVGWRARKLVVMGTKLAGLLLRTLKQFSFVAYQSLPPTQLSYIDLKGADPTCTVNWNEAGECDTVCNTKRSHKEVWEVVATGATSPLLTQLQGNLEVLGRLLNDMSAAPWLIVLQFSAGCVVWLTCLLVFIGLILLSLFCSVRSGLISSEALNRLSFFNATTMSMVMDTSALAVTSDQKTKLQFKAAAYVSWVITGVIFLLLIPMRKRLKIAIAIISESSKAIQKLPMLLI</sequence>
<evidence type="ECO:0000256" key="3">
    <source>
        <dbReference type="ARBA" id="ARBA00022692"/>
    </source>
</evidence>
<comment type="caution">
    <text evidence="7">The sequence shown here is derived from an EMBL/GenBank/DDBJ whole genome shotgun (WGS) entry which is preliminary data.</text>
</comment>
<dbReference type="EMBL" id="NBNE01010301">
    <property type="protein sequence ID" value="OWY97571.1"/>
    <property type="molecule type" value="Genomic_DNA"/>
</dbReference>
<evidence type="ECO:0000256" key="1">
    <source>
        <dbReference type="ARBA" id="ARBA00004141"/>
    </source>
</evidence>
<keyword evidence="3 6" id="KW-0812">Transmembrane</keyword>
<dbReference type="Pfam" id="PF04515">
    <property type="entry name" value="Choline_transpo"/>
    <property type="match status" value="1"/>
</dbReference>
<protein>
    <recommendedName>
        <fullName evidence="6">Choline transporter-like protein</fullName>
    </recommendedName>
</protein>
<comment type="function">
    <text evidence="6">Choline transporter.</text>
</comment>
<keyword evidence="8" id="KW-1185">Reference proteome</keyword>
<dbReference type="Proteomes" id="UP000198211">
    <property type="component" value="Unassembled WGS sequence"/>
</dbReference>
<feature type="transmembrane region" description="Helical" evidence="6">
    <location>
        <begin position="190"/>
        <end position="219"/>
    </location>
</feature>
<dbReference type="OrthoDB" id="420519at2759"/>
<name>A0A225UXA9_9STRA</name>
<dbReference type="GO" id="GO:0022857">
    <property type="term" value="F:transmembrane transporter activity"/>
    <property type="evidence" value="ECO:0007669"/>
    <property type="project" value="UniProtKB-UniRule"/>
</dbReference>
<accession>A0A225UXA9</accession>
<comment type="subcellular location">
    <subcellularLocation>
        <location evidence="6">Cell membrane</location>
        <topology evidence="6">Multi-pass membrane protein</topology>
    </subcellularLocation>
    <subcellularLocation>
        <location evidence="1">Membrane</location>
        <topology evidence="1">Multi-pass membrane protein</topology>
    </subcellularLocation>
</comment>
<evidence type="ECO:0000256" key="6">
    <source>
        <dbReference type="RuleBase" id="RU368066"/>
    </source>
</evidence>
<dbReference type="AlphaFoldDB" id="A0A225UXA9"/>
<reference evidence="8" key="1">
    <citation type="submission" date="2017-03" db="EMBL/GenBank/DDBJ databases">
        <title>Phytopthora megakarya and P. palmivora, two closely related causual agents of cacao black pod achieved similar genome size and gene model numbers by different mechanisms.</title>
        <authorList>
            <person name="Ali S."/>
            <person name="Shao J."/>
            <person name="Larry D.J."/>
            <person name="Kronmiller B."/>
            <person name="Shen D."/>
            <person name="Strem M.D."/>
            <person name="Melnick R.L."/>
            <person name="Guiltinan M.J."/>
            <person name="Tyler B.M."/>
            <person name="Meinhardt L.W."/>
            <person name="Bailey B.A."/>
        </authorList>
    </citation>
    <scope>NUCLEOTIDE SEQUENCE [LARGE SCALE GENOMIC DNA]</scope>
    <source>
        <strain evidence="8">zdho120</strain>
    </source>
</reference>
<comment type="caution">
    <text evidence="6">Lacks conserved residue(s) required for the propagation of feature annotation.</text>
</comment>
<organism evidence="7 8">
    <name type="scientific">Phytophthora megakarya</name>
    <dbReference type="NCBI Taxonomy" id="4795"/>
    <lineage>
        <taxon>Eukaryota</taxon>
        <taxon>Sar</taxon>
        <taxon>Stramenopiles</taxon>
        <taxon>Oomycota</taxon>
        <taxon>Peronosporomycetes</taxon>
        <taxon>Peronosporales</taxon>
        <taxon>Peronosporaceae</taxon>
        <taxon>Phytophthora</taxon>
    </lineage>
</organism>
<comment type="similarity">
    <text evidence="2 6">Belongs to the CTL (choline transporter-like) family.</text>
</comment>
<dbReference type="GO" id="GO:0005886">
    <property type="term" value="C:plasma membrane"/>
    <property type="evidence" value="ECO:0007669"/>
    <property type="project" value="UniProtKB-SubCell"/>
</dbReference>
<gene>
    <name evidence="7" type="ORF">PHMEG_00031868</name>
</gene>
<evidence type="ECO:0000313" key="8">
    <source>
        <dbReference type="Proteomes" id="UP000198211"/>
    </source>
</evidence>
<evidence type="ECO:0000256" key="4">
    <source>
        <dbReference type="ARBA" id="ARBA00022989"/>
    </source>
</evidence>
<keyword evidence="4 6" id="KW-1133">Transmembrane helix</keyword>